<dbReference type="SUPFAM" id="SSF57959">
    <property type="entry name" value="Leucine zipper domain"/>
    <property type="match status" value="1"/>
</dbReference>
<reference evidence="4" key="1">
    <citation type="journal article" date="2019" name="Nat. Commun.">
        <title>Expansion of phycobilisome linker gene families in mesophilic red algae.</title>
        <authorList>
            <person name="Lee J."/>
            <person name="Kim D."/>
            <person name="Bhattacharya D."/>
            <person name="Yoon H.S."/>
        </authorList>
    </citation>
    <scope>NUCLEOTIDE SEQUENCE [LARGE SCALE GENOMIC DNA]</scope>
    <source>
        <strain evidence="4">CCMP 1328</strain>
    </source>
</reference>
<gene>
    <name evidence="3" type="ORF">FVE85_2218</name>
</gene>
<feature type="compositionally biased region" description="Basic and acidic residues" evidence="1">
    <location>
        <begin position="333"/>
        <end position="350"/>
    </location>
</feature>
<dbReference type="PROSITE" id="PS00036">
    <property type="entry name" value="BZIP_BASIC"/>
    <property type="match status" value="1"/>
</dbReference>
<dbReference type="InterPro" id="IPR004827">
    <property type="entry name" value="bZIP"/>
</dbReference>
<feature type="region of interest" description="Disordered" evidence="1">
    <location>
        <begin position="330"/>
        <end position="350"/>
    </location>
</feature>
<comment type="caution">
    <text evidence="3">The sequence shown here is derived from an EMBL/GenBank/DDBJ whole genome shotgun (WGS) entry which is preliminary data.</text>
</comment>
<evidence type="ECO:0000313" key="4">
    <source>
        <dbReference type="Proteomes" id="UP000324585"/>
    </source>
</evidence>
<feature type="compositionally biased region" description="Polar residues" evidence="1">
    <location>
        <begin position="64"/>
        <end position="91"/>
    </location>
</feature>
<feature type="compositionally biased region" description="Low complexity" evidence="1">
    <location>
        <begin position="485"/>
        <end position="494"/>
    </location>
</feature>
<keyword evidence="4" id="KW-1185">Reference proteome</keyword>
<dbReference type="InterPro" id="IPR046347">
    <property type="entry name" value="bZIP_sf"/>
</dbReference>
<evidence type="ECO:0000259" key="2">
    <source>
        <dbReference type="PROSITE" id="PS00036"/>
    </source>
</evidence>
<feature type="region of interest" description="Disordered" evidence="1">
    <location>
        <begin position="1"/>
        <end position="101"/>
    </location>
</feature>
<protein>
    <recommendedName>
        <fullName evidence="2">BZIP domain-containing protein</fullName>
    </recommendedName>
</protein>
<accession>A0A5J4YZQ9</accession>
<name>A0A5J4YZQ9_PORPP</name>
<feature type="region of interest" description="Disordered" evidence="1">
    <location>
        <begin position="485"/>
        <end position="507"/>
    </location>
</feature>
<sequence>MEKKKRSTGPMGGLGGLMMRVGSERRRNAASAATAGGLQPSASLPAREMSAARSRTSKVKGAKSASQLPRDNTGSPPHSSAHDTPSGSVANPQKYDGGTHSPYSGSVASHVYYADGDFTTGRTQTGESSLDLDLTFFGNVHISAQHDGSAAAAVAAGYDPSWLVEDEAVLFGQQEGSSAKHIATHVRPDHSVVLWDELPHIGSFPVKAEGTPVTSHVMSSEDNSCDLKQYRPASGKAAFRSTAASSQSFPNTPSRYTIPNSSVQFNNTFMTPHTSSFATDSSVISSGVALSNNGEIDTQRTNSGLADTAAGTGSLADNKRLSKLLRLERRRKLNETRERNSVGSKAHSEKSLDLSVAKSTMAALRDFTSTPSSSGLGNSRSKNLTEEDRQLMLYNRRIRNRESAVRSRDRQRKRLQPLSDDMDIHLHRMMALLDGYQRLLEELALLEWERATLIVECNPGMSAQQIVKHANLPNRRCSFGSGLMSIGGSSSRSSGRMETEETAKNASRMVSLRGRMMRRSQISRGSESPGQMSLGPDFRPLGSSSHPSMGSNFAMSIKDASGLNWNWTPPASMHSPNSHGGGAGNHLAASLVGTGGSKKFGAGKRVDIHME</sequence>
<dbReference type="CDD" id="cd14686">
    <property type="entry name" value="bZIP"/>
    <property type="match status" value="1"/>
</dbReference>
<proteinExistence type="predicted"/>
<dbReference type="GO" id="GO:0003700">
    <property type="term" value="F:DNA-binding transcription factor activity"/>
    <property type="evidence" value="ECO:0007669"/>
    <property type="project" value="InterPro"/>
</dbReference>
<feature type="domain" description="BZIP" evidence="2">
    <location>
        <begin position="396"/>
        <end position="410"/>
    </location>
</feature>
<dbReference type="EMBL" id="VRMN01000003">
    <property type="protein sequence ID" value="KAA8496063.1"/>
    <property type="molecule type" value="Genomic_DNA"/>
</dbReference>
<dbReference type="AlphaFoldDB" id="A0A5J4YZQ9"/>
<evidence type="ECO:0000256" key="1">
    <source>
        <dbReference type="SAM" id="MobiDB-lite"/>
    </source>
</evidence>
<dbReference type="Proteomes" id="UP000324585">
    <property type="component" value="Unassembled WGS sequence"/>
</dbReference>
<evidence type="ECO:0000313" key="3">
    <source>
        <dbReference type="EMBL" id="KAA8496063.1"/>
    </source>
</evidence>
<organism evidence="3 4">
    <name type="scientific">Porphyridium purpureum</name>
    <name type="common">Red alga</name>
    <name type="synonym">Porphyridium cruentum</name>
    <dbReference type="NCBI Taxonomy" id="35688"/>
    <lineage>
        <taxon>Eukaryota</taxon>
        <taxon>Rhodophyta</taxon>
        <taxon>Bangiophyceae</taxon>
        <taxon>Porphyridiales</taxon>
        <taxon>Porphyridiaceae</taxon>
        <taxon>Porphyridium</taxon>
    </lineage>
</organism>